<dbReference type="InterPro" id="IPR016930">
    <property type="entry name" value="UCP029644"/>
</dbReference>
<evidence type="ECO:0000256" key="1">
    <source>
        <dbReference type="SAM" id="SignalP"/>
    </source>
</evidence>
<dbReference type="InterPro" id="IPR018392">
    <property type="entry name" value="LysM"/>
</dbReference>
<dbReference type="PANTHER" id="PTHR38731">
    <property type="entry name" value="LIPL45-RELATED LIPOPROTEIN-RELATED"/>
    <property type="match status" value="1"/>
</dbReference>
<evidence type="ECO:0000259" key="2">
    <source>
        <dbReference type="Pfam" id="PF01476"/>
    </source>
</evidence>
<feature type="signal peptide" evidence="1">
    <location>
        <begin position="1"/>
        <end position="27"/>
    </location>
</feature>
<dbReference type="PANTHER" id="PTHR38731:SF3">
    <property type="entry name" value="BLL6125 PROTEIN"/>
    <property type="match status" value="1"/>
</dbReference>
<evidence type="ECO:0000313" key="4">
    <source>
        <dbReference type="EMBL" id="EXI68922.1"/>
    </source>
</evidence>
<dbReference type="PATRIC" id="fig|1454001.3.peg.691"/>
<dbReference type="InterPro" id="IPR036779">
    <property type="entry name" value="LysM_dom_sf"/>
</dbReference>
<organism evidence="4 5">
    <name type="scientific">Candidatus Accumulibacter adjunctus</name>
    <dbReference type="NCBI Taxonomy" id="1454001"/>
    <lineage>
        <taxon>Bacteria</taxon>
        <taxon>Pseudomonadati</taxon>
        <taxon>Pseudomonadota</taxon>
        <taxon>Betaproteobacteria</taxon>
        <taxon>Candidatus Accumulibacter</taxon>
    </lineage>
</organism>
<name>A0A011NWC4_9PROT</name>
<gene>
    <name evidence="4" type="ORF">AW08_00748</name>
</gene>
<dbReference type="STRING" id="1454001.AW08_00748"/>
<evidence type="ECO:0000259" key="3">
    <source>
        <dbReference type="Pfam" id="PF04773"/>
    </source>
</evidence>
<dbReference type="InterPro" id="IPR006860">
    <property type="entry name" value="FecR"/>
</dbReference>
<protein>
    <submittedName>
        <fullName evidence="4">FecR protein</fullName>
    </submittedName>
</protein>
<feature type="domain" description="LysM" evidence="2">
    <location>
        <begin position="38"/>
        <end position="84"/>
    </location>
</feature>
<keyword evidence="5" id="KW-1185">Reference proteome</keyword>
<dbReference type="Gene3D" id="3.10.350.10">
    <property type="entry name" value="LysM domain"/>
    <property type="match status" value="1"/>
</dbReference>
<comment type="caution">
    <text evidence="4">The sequence shown here is derived from an EMBL/GenBank/DDBJ whole genome shotgun (WGS) entry which is preliminary data.</text>
</comment>
<dbReference type="AlphaFoldDB" id="A0A011NWC4"/>
<proteinExistence type="predicted"/>
<dbReference type="Gene3D" id="2.60.120.1440">
    <property type="match status" value="1"/>
</dbReference>
<feature type="domain" description="FecR protein" evidence="3">
    <location>
        <begin position="129"/>
        <end position="228"/>
    </location>
</feature>
<dbReference type="EMBL" id="JFAX01000003">
    <property type="protein sequence ID" value="EXI68922.1"/>
    <property type="molecule type" value="Genomic_DNA"/>
</dbReference>
<dbReference type="CDD" id="cd00118">
    <property type="entry name" value="LysM"/>
    <property type="match status" value="1"/>
</dbReference>
<sequence length="551" mass="59118">MRAPEWQRSFCGLLATLSLFLCPAVLAQSRDQTPVWRYTVRPGDTLIGIGEHLLVNPRQWPAVQQGNQVEDPHRLVPGTVLRIPSTMLRRAPAAATIATRSGPVRWRPAGDSEWQDAASGQVLPAGSIVETLTDGSALLRLADGSTILLSPGSRLVLDALGVYAGGLMVDSRLRLQAGQSEVRVNPTRAPNRNLQIHTPSAQVVVRGTNFRVGVDSDMTREETLSGVVGVNSGRGSVRVAPGRGTIVRTGEMPLPPVRLLPAPAVAGLPERFEHLPLRFPLPRLAGAQAWLGEIASDATFDRLLLSRSGSGSSLSFADLPNGDYVLRLRAIDARGLQGLDALHRFSVFARPFPPVLNRPGDGATIRGARPTFMWTEVLGSSRYRVQVATQADFATPLHDAGSEQGTWQAPADLPLGSLHWRAASIDARGEQGPWSAAAAFSHAPGLVEVDVGRAAVELRSESLRLNLPPPPEGLVYEAILSATADMGSPLGEAQSEDGALELPRPDAGTWYLGVRLVDRRENMPGPLAVRKLEVPPSQLWLLLLLLPLLAL</sequence>
<keyword evidence="1" id="KW-0732">Signal</keyword>
<feature type="chain" id="PRO_5001461516" evidence="1">
    <location>
        <begin position="28"/>
        <end position="551"/>
    </location>
</feature>
<evidence type="ECO:0000313" key="5">
    <source>
        <dbReference type="Proteomes" id="UP000020218"/>
    </source>
</evidence>
<accession>A0A011NWC4</accession>
<dbReference type="Pfam" id="PF04773">
    <property type="entry name" value="FecR"/>
    <property type="match status" value="1"/>
</dbReference>
<dbReference type="Proteomes" id="UP000020218">
    <property type="component" value="Unassembled WGS sequence"/>
</dbReference>
<dbReference type="Pfam" id="PF01476">
    <property type="entry name" value="LysM"/>
    <property type="match status" value="1"/>
</dbReference>
<dbReference type="PIRSF" id="PIRSF029644">
    <property type="entry name" value="UCP029644"/>
    <property type="match status" value="1"/>
</dbReference>
<dbReference type="InterPro" id="IPR013783">
    <property type="entry name" value="Ig-like_fold"/>
</dbReference>
<reference evidence="4" key="1">
    <citation type="submission" date="2014-02" db="EMBL/GenBank/DDBJ databases">
        <title>Expanding our view of genomic diversity in Candidatus Accumulibacter clades.</title>
        <authorList>
            <person name="Skennerton C.T."/>
            <person name="Barr J.J."/>
            <person name="Slater F.R."/>
            <person name="Bond P.L."/>
            <person name="Tyson G.W."/>
        </authorList>
    </citation>
    <scope>NUCLEOTIDE SEQUENCE [LARGE SCALE GENOMIC DNA]</scope>
</reference>
<dbReference type="Gene3D" id="2.60.40.10">
    <property type="entry name" value="Immunoglobulins"/>
    <property type="match status" value="1"/>
</dbReference>